<evidence type="ECO:0000259" key="1">
    <source>
        <dbReference type="Pfam" id="PF02558"/>
    </source>
</evidence>
<dbReference type="InterPro" id="IPR051402">
    <property type="entry name" value="KPR-Related"/>
</dbReference>
<dbReference type="SUPFAM" id="SSF48179">
    <property type="entry name" value="6-phosphogluconate dehydrogenase C-terminal domain-like"/>
    <property type="match status" value="1"/>
</dbReference>
<dbReference type="InterPro" id="IPR013332">
    <property type="entry name" value="KPR_N"/>
</dbReference>
<evidence type="ECO:0000313" key="3">
    <source>
        <dbReference type="EMBL" id="CDF40774.1"/>
    </source>
</evidence>
<evidence type="ECO:0000259" key="2">
    <source>
        <dbReference type="Pfam" id="PF08546"/>
    </source>
</evidence>
<dbReference type="PANTHER" id="PTHR21708:SF45">
    <property type="entry name" value="2-DEHYDROPANTOATE 2-REDUCTASE"/>
    <property type="match status" value="1"/>
</dbReference>
<proteinExistence type="predicted"/>
<gene>
    <name evidence="3" type="ORF">CHC_T00007424001</name>
</gene>
<dbReference type="PANTHER" id="PTHR21708">
    <property type="entry name" value="PROBABLE 2-DEHYDROPANTOATE 2-REDUCTASE"/>
    <property type="match status" value="1"/>
</dbReference>
<reference evidence="4" key="1">
    <citation type="journal article" date="2013" name="Proc. Natl. Acad. Sci. U.S.A.">
        <title>Genome structure and metabolic features in the red seaweed Chondrus crispus shed light on evolution of the Archaeplastida.</title>
        <authorList>
            <person name="Collen J."/>
            <person name="Porcel B."/>
            <person name="Carre W."/>
            <person name="Ball S.G."/>
            <person name="Chaparro C."/>
            <person name="Tonon T."/>
            <person name="Barbeyron T."/>
            <person name="Michel G."/>
            <person name="Noel B."/>
            <person name="Valentin K."/>
            <person name="Elias M."/>
            <person name="Artiguenave F."/>
            <person name="Arun A."/>
            <person name="Aury J.M."/>
            <person name="Barbosa-Neto J.F."/>
            <person name="Bothwell J.H."/>
            <person name="Bouget F.Y."/>
            <person name="Brillet L."/>
            <person name="Cabello-Hurtado F."/>
            <person name="Capella-Gutierrez S."/>
            <person name="Charrier B."/>
            <person name="Cladiere L."/>
            <person name="Cock J.M."/>
            <person name="Coelho S.M."/>
            <person name="Colleoni C."/>
            <person name="Czjzek M."/>
            <person name="Da Silva C."/>
            <person name="Delage L."/>
            <person name="Denoeud F."/>
            <person name="Deschamps P."/>
            <person name="Dittami S.M."/>
            <person name="Gabaldon T."/>
            <person name="Gachon C.M."/>
            <person name="Groisillier A."/>
            <person name="Herve C."/>
            <person name="Jabbari K."/>
            <person name="Katinka M."/>
            <person name="Kloareg B."/>
            <person name="Kowalczyk N."/>
            <person name="Labadie K."/>
            <person name="Leblanc C."/>
            <person name="Lopez P.J."/>
            <person name="McLachlan D.H."/>
            <person name="Meslet-Cladiere L."/>
            <person name="Moustafa A."/>
            <person name="Nehr Z."/>
            <person name="Nyvall Collen P."/>
            <person name="Panaud O."/>
            <person name="Partensky F."/>
            <person name="Poulain J."/>
            <person name="Rensing S.A."/>
            <person name="Rousvoal S."/>
            <person name="Samson G."/>
            <person name="Symeonidi A."/>
            <person name="Weissenbach J."/>
            <person name="Zambounis A."/>
            <person name="Wincker P."/>
            <person name="Boyen C."/>
        </authorList>
    </citation>
    <scope>NUCLEOTIDE SEQUENCE [LARGE SCALE GENOMIC DNA]</scope>
    <source>
        <strain evidence="4">cv. Stackhouse</strain>
    </source>
</reference>
<accession>R7QRJ8</accession>
<feature type="domain" description="Ketopantoate reductase C-terminal" evidence="2">
    <location>
        <begin position="208"/>
        <end position="329"/>
    </location>
</feature>
<dbReference type="InterPro" id="IPR013752">
    <property type="entry name" value="KPA_reductase"/>
</dbReference>
<dbReference type="FunFam" id="1.10.1040.10:FF:000017">
    <property type="entry name" value="2-dehydropantoate 2-reductase"/>
    <property type="match status" value="1"/>
</dbReference>
<dbReference type="InterPro" id="IPR036291">
    <property type="entry name" value="NAD(P)-bd_dom_sf"/>
</dbReference>
<evidence type="ECO:0000313" key="4">
    <source>
        <dbReference type="Proteomes" id="UP000012073"/>
    </source>
</evidence>
<dbReference type="RefSeq" id="XP_005711068.1">
    <property type="nucleotide sequence ID" value="XM_005711011.1"/>
</dbReference>
<feature type="domain" description="Ketopantoate reductase N-terminal" evidence="1">
    <location>
        <begin position="9"/>
        <end position="180"/>
    </location>
</feature>
<protein>
    <recommendedName>
        <fullName evidence="5">2-dehydropantoate 2-reductase</fullName>
    </recommendedName>
</protein>
<sequence length="350" mass="37156">MAASGKSSICIVGAGAIGGLLGVELSRQGHVVTFFARGAHLAAMQEAHALKLIKPDGTVVQSSADSVFTGSLANVPVQDVVVLGLKMHQIASVLPALPGIVGEHTVILTTQNGIPWWYFQEYNGPAEFRNRTVEAVDAGGALKTGIDSGKIIATVVYPAAHISRPGEVVHVEGVRFPVGEPSGATTERVTRVSGMLVAAGFKAPVLADVRGELWLKLWGTVAVNPLSALTHATLDELCTVDYSRAVVMSVMREVEAVAARLGSTMRVPIERRVDGAARVGRHRTSMLQDCEAGREMEVQTIMGAVVELAELCQVDIPCIRTVYGTVRMLAHVMRTQRVRICPIALDAAGK</sequence>
<dbReference type="OMA" id="HVYGKKF"/>
<dbReference type="STRING" id="2769.R7QRJ8"/>
<name>R7QRJ8_CHOCR</name>
<dbReference type="InterPro" id="IPR013328">
    <property type="entry name" value="6PGD_dom2"/>
</dbReference>
<dbReference type="Proteomes" id="UP000012073">
    <property type="component" value="Unassembled WGS sequence"/>
</dbReference>
<dbReference type="InterPro" id="IPR008927">
    <property type="entry name" value="6-PGluconate_DH-like_C_sf"/>
</dbReference>
<dbReference type="Pfam" id="PF02558">
    <property type="entry name" value="ApbA"/>
    <property type="match status" value="1"/>
</dbReference>
<dbReference type="GeneID" id="17318779"/>
<evidence type="ECO:0008006" key="5">
    <source>
        <dbReference type="Google" id="ProtNLM"/>
    </source>
</evidence>
<dbReference type="NCBIfam" id="NF005089">
    <property type="entry name" value="PRK06522.1-4"/>
    <property type="match status" value="1"/>
</dbReference>
<dbReference type="EMBL" id="HG002242">
    <property type="protein sequence ID" value="CDF40774.1"/>
    <property type="molecule type" value="Genomic_DNA"/>
</dbReference>
<dbReference type="GO" id="GO:0005737">
    <property type="term" value="C:cytoplasm"/>
    <property type="evidence" value="ECO:0007669"/>
    <property type="project" value="TreeGrafter"/>
</dbReference>
<keyword evidence="4" id="KW-1185">Reference proteome</keyword>
<dbReference type="KEGG" id="ccp:CHC_T00007424001"/>
<dbReference type="Gene3D" id="3.40.50.720">
    <property type="entry name" value="NAD(P)-binding Rossmann-like Domain"/>
    <property type="match status" value="1"/>
</dbReference>
<organism evidence="3 4">
    <name type="scientific">Chondrus crispus</name>
    <name type="common">Carrageen Irish moss</name>
    <name type="synonym">Polymorpha crispa</name>
    <dbReference type="NCBI Taxonomy" id="2769"/>
    <lineage>
        <taxon>Eukaryota</taxon>
        <taxon>Rhodophyta</taxon>
        <taxon>Florideophyceae</taxon>
        <taxon>Rhodymeniophycidae</taxon>
        <taxon>Gigartinales</taxon>
        <taxon>Gigartinaceae</taxon>
        <taxon>Chondrus</taxon>
    </lineage>
</organism>
<dbReference type="Gene3D" id="1.10.1040.10">
    <property type="entry name" value="N-(1-d-carboxylethyl)-l-norvaline Dehydrogenase, domain 2"/>
    <property type="match status" value="1"/>
</dbReference>
<dbReference type="Gramene" id="CDF40774">
    <property type="protein sequence ID" value="CDF40774"/>
    <property type="gene ID" value="CHC_T00007424001"/>
</dbReference>
<dbReference type="OrthoDB" id="3609at2759"/>
<dbReference type="Pfam" id="PF08546">
    <property type="entry name" value="ApbA_C"/>
    <property type="match status" value="1"/>
</dbReference>
<dbReference type="AlphaFoldDB" id="R7QRJ8"/>
<dbReference type="SUPFAM" id="SSF51735">
    <property type="entry name" value="NAD(P)-binding Rossmann-fold domains"/>
    <property type="match status" value="1"/>
</dbReference>